<evidence type="ECO:0000313" key="2">
    <source>
        <dbReference type="EMBL" id="MBE1596727.1"/>
    </source>
</evidence>
<dbReference type="AlphaFoldDB" id="A0A8I0P3D7"/>
<name>A0A8I0P3D7_9ACTN</name>
<keyword evidence="3" id="KW-1185">Reference proteome</keyword>
<proteinExistence type="predicted"/>
<gene>
    <name evidence="2" type="ORF">H4687_002856</name>
</gene>
<evidence type="ECO:0000313" key="3">
    <source>
        <dbReference type="Proteomes" id="UP000629287"/>
    </source>
</evidence>
<comment type="caution">
    <text evidence="2">The sequence shown here is derived from an EMBL/GenBank/DDBJ whole genome shotgun (WGS) entry which is preliminary data.</text>
</comment>
<organism evidence="2 3">
    <name type="scientific">Streptomyces stelliscabiei</name>
    <dbReference type="NCBI Taxonomy" id="146820"/>
    <lineage>
        <taxon>Bacteria</taxon>
        <taxon>Bacillati</taxon>
        <taxon>Actinomycetota</taxon>
        <taxon>Actinomycetes</taxon>
        <taxon>Kitasatosporales</taxon>
        <taxon>Streptomycetaceae</taxon>
        <taxon>Streptomyces</taxon>
    </lineage>
</organism>
<evidence type="ECO:0000256" key="1">
    <source>
        <dbReference type="SAM" id="MobiDB-lite"/>
    </source>
</evidence>
<accession>A0A8I0P3D7</accession>
<feature type="region of interest" description="Disordered" evidence="1">
    <location>
        <begin position="1"/>
        <end position="125"/>
    </location>
</feature>
<reference evidence="2 3" key="1">
    <citation type="submission" date="2020-10" db="EMBL/GenBank/DDBJ databases">
        <title>Sequencing the genomes of 1000 actinobacteria strains.</title>
        <authorList>
            <person name="Klenk H.-P."/>
        </authorList>
    </citation>
    <scope>NUCLEOTIDE SEQUENCE [LARGE SCALE GENOMIC DNA]</scope>
    <source>
        <strain evidence="2 3">DSM 41803</strain>
    </source>
</reference>
<feature type="compositionally biased region" description="Low complexity" evidence="1">
    <location>
        <begin position="66"/>
        <end position="80"/>
    </location>
</feature>
<dbReference type="EMBL" id="JADBGF010000001">
    <property type="protein sequence ID" value="MBE1596727.1"/>
    <property type="molecule type" value="Genomic_DNA"/>
</dbReference>
<sequence length="125" mass="13269">MTSYSVAHSDEYADTVPGGGSPTELNAMVDRWDEEDDARRIRYRPLVARSNPARADPASDMHGRPAPTASRTSGGATSGRRGVGGSEWESHRAGSDLADTSRSPGQPPRSKLADRVASTTICSAR</sequence>
<dbReference type="Proteomes" id="UP000629287">
    <property type="component" value="Unassembled WGS sequence"/>
</dbReference>
<protein>
    <submittedName>
        <fullName evidence="2">Uncharacterized protein</fullName>
    </submittedName>
</protein>